<proteinExistence type="predicted"/>
<dbReference type="InterPro" id="IPR008507">
    <property type="entry name" value="DUF789"/>
</dbReference>
<dbReference type="PANTHER" id="PTHR31343:SF43">
    <property type="entry name" value="GENOME ASSEMBLY, CHROMOSOME: A07"/>
    <property type="match status" value="1"/>
</dbReference>
<evidence type="ECO:0000313" key="2">
    <source>
        <dbReference type="EMBL" id="CAA7043106.1"/>
    </source>
</evidence>
<organism evidence="2 3">
    <name type="scientific">Microthlaspi erraticum</name>
    <dbReference type="NCBI Taxonomy" id="1685480"/>
    <lineage>
        <taxon>Eukaryota</taxon>
        <taxon>Viridiplantae</taxon>
        <taxon>Streptophyta</taxon>
        <taxon>Embryophyta</taxon>
        <taxon>Tracheophyta</taxon>
        <taxon>Spermatophyta</taxon>
        <taxon>Magnoliopsida</taxon>
        <taxon>eudicotyledons</taxon>
        <taxon>Gunneridae</taxon>
        <taxon>Pentapetalae</taxon>
        <taxon>rosids</taxon>
        <taxon>malvids</taxon>
        <taxon>Brassicales</taxon>
        <taxon>Brassicaceae</taxon>
        <taxon>Coluteocarpeae</taxon>
        <taxon>Microthlaspi</taxon>
    </lineage>
</organism>
<dbReference type="EMBL" id="CACVBM020001274">
    <property type="protein sequence ID" value="CAA7043106.1"/>
    <property type="molecule type" value="Genomic_DNA"/>
</dbReference>
<keyword evidence="3" id="KW-1185">Reference proteome</keyword>
<gene>
    <name evidence="2" type="ORF">MERR_LOCUS30341</name>
</gene>
<protein>
    <submittedName>
        <fullName evidence="2">Uncharacterized protein</fullName>
    </submittedName>
</protein>
<dbReference type="Pfam" id="PF05623">
    <property type="entry name" value="DUF789"/>
    <property type="match status" value="1"/>
</dbReference>
<reference evidence="2" key="1">
    <citation type="submission" date="2020-01" db="EMBL/GenBank/DDBJ databases">
        <authorList>
            <person name="Mishra B."/>
        </authorList>
    </citation>
    <scope>NUCLEOTIDE SEQUENCE [LARGE SCALE GENOMIC DNA]</scope>
</reference>
<evidence type="ECO:0000256" key="1">
    <source>
        <dbReference type="SAM" id="MobiDB-lite"/>
    </source>
</evidence>
<accession>A0A6D2JTF2</accession>
<comment type="caution">
    <text evidence="2">The sequence shown here is derived from an EMBL/GenBank/DDBJ whole genome shotgun (WGS) entry which is preliminary data.</text>
</comment>
<dbReference type="PANTHER" id="PTHR31343">
    <property type="entry name" value="T15D22.8"/>
    <property type="match status" value="1"/>
</dbReference>
<dbReference type="Proteomes" id="UP000467841">
    <property type="component" value="Unassembled WGS sequence"/>
</dbReference>
<sequence>MWWWCSSAKGRSNLERVLLGVTPKPPSFSLPREQGKEEIEYFRLGDLWNCYNEQSAYGLGTQVDLNNGENVMQYYAPYLSTIQIYTHKPTALISRNQNEAGESESSDCWSDSESEKLLSRSMSNDSKTWDEASEDSVFDSDGSPSLRDRLGVLDFKYVERDPPFKRVPLIAKINQLAEKYPALMTLRSVDMSPASWMAVSWYPIYTIPPSRTENDLTTAFLTYHTLSSSFQDNAVVEGKEEGAEWFEESYVMSKRIPLLPFGLATYKMQGDLWGKTGFDQDRLFYLQRAADSWLKQLNADHHDFNFFMNSNQSSPPLAYYPSPKP</sequence>
<dbReference type="OrthoDB" id="1896065at2759"/>
<feature type="region of interest" description="Disordered" evidence="1">
    <location>
        <begin position="120"/>
        <end position="140"/>
    </location>
</feature>
<evidence type="ECO:0000313" key="3">
    <source>
        <dbReference type="Proteomes" id="UP000467841"/>
    </source>
</evidence>
<name>A0A6D2JTF2_9BRAS</name>
<dbReference type="AlphaFoldDB" id="A0A6D2JTF2"/>